<dbReference type="Proteomes" id="UP001497535">
    <property type="component" value="Unassembled WGS sequence"/>
</dbReference>
<reference evidence="1" key="1">
    <citation type="submission" date="2023-11" db="EMBL/GenBank/DDBJ databases">
        <authorList>
            <person name="Poullet M."/>
        </authorList>
    </citation>
    <scope>NUCLEOTIDE SEQUENCE</scope>
    <source>
        <strain evidence="1">E1834</strain>
    </source>
</reference>
<name>A0ACB1B3X1_MELEN</name>
<gene>
    <name evidence="1" type="ORF">MENTE1834_LOCUS47028</name>
</gene>
<sequence>MNFKRTKKATSSPDTKEENEEEFETNNDLYSKDFLMNKRRRNMIYVLLPQIRLTFMLDFLVTQLVRECM</sequence>
<evidence type="ECO:0000313" key="1">
    <source>
        <dbReference type="EMBL" id="CAK5121446.1"/>
    </source>
</evidence>
<proteinExistence type="predicted"/>
<accession>A0ACB1B3X1</accession>
<keyword evidence="2" id="KW-1185">Reference proteome</keyword>
<evidence type="ECO:0000313" key="2">
    <source>
        <dbReference type="Proteomes" id="UP001497535"/>
    </source>
</evidence>
<comment type="caution">
    <text evidence="1">The sequence shown here is derived from an EMBL/GenBank/DDBJ whole genome shotgun (WGS) entry which is preliminary data.</text>
</comment>
<dbReference type="EMBL" id="CAVMJV010000181">
    <property type="protein sequence ID" value="CAK5121446.1"/>
    <property type="molecule type" value="Genomic_DNA"/>
</dbReference>
<protein>
    <submittedName>
        <fullName evidence="1">Uncharacterized protein</fullName>
    </submittedName>
</protein>
<organism evidence="1 2">
    <name type="scientific">Meloidogyne enterolobii</name>
    <name type="common">Root-knot nematode worm</name>
    <name type="synonym">Meloidogyne mayaguensis</name>
    <dbReference type="NCBI Taxonomy" id="390850"/>
    <lineage>
        <taxon>Eukaryota</taxon>
        <taxon>Metazoa</taxon>
        <taxon>Ecdysozoa</taxon>
        <taxon>Nematoda</taxon>
        <taxon>Chromadorea</taxon>
        <taxon>Rhabditida</taxon>
        <taxon>Tylenchina</taxon>
        <taxon>Tylenchomorpha</taxon>
        <taxon>Tylenchoidea</taxon>
        <taxon>Meloidogynidae</taxon>
        <taxon>Meloidogyninae</taxon>
        <taxon>Meloidogyne</taxon>
    </lineage>
</organism>